<dbReference type="Proteomes" id="UP000790787">
    <property type="component" value="Chromosome 2"/>
</dbReference>
<name>A0AC58SHT7_TOBAC</name>
<keyword evidence="1" id="KW-1185">Reference proteome</keyword>
<sequence>MCDECQRAGGISKKHDMPLTTVLEIDIFVIWGIDIMGSFVKSPTHLHASRQVEMSNWEIKSILSKMVNSNQTYFSKNLDDTLWAYRAAYKTPIEMSSYRLVFGKACHLLVKLESKHRAYESSTLYQEKMKYLHDKYIFNKEFKSGDLVLLFNSRLRIFPGSINQNGSFEVVSVTP</sequence>
<evidence type="ECO:0000313" key="2">
    <source>
        <dbReference type="RefSeq" id="XP_075084541.1"/>
    </source>
</evidence>
<reference evidence="1" key="1">
    <citation type="journal article" date="2014" name="Nat. Commun.">
        <title>The tobacco genome sequence and its comparison with those of tomato and potato.</title>
        <authorList>
            <person name="Sierro N."/>
            <person name="Battey J.N."/>
            <person name="Ouadi S."/>
            <person name="Bakaher N."/>
            <person name="Bovet L."/>
            <person name="Willig A."/>
            <person name="Goepfert S."/>
            <person name="Peitsch M.C."/>
            <person name="Ivanov N.V."/>
        </authorList>
    </citation>
    <scope>NUCLEOTIDE SEQUENCE [LARGE SCALE GENOMIC DNA]</scope>
</reference>
<organism evidence="1 2">
    <name type="scientific">Nicotiana tabacum</name>
    <name type="common">Common tobacco</name>
    <dbReference type="NCBI Taxonomy" id="4097"/>
    <lineage>
        <taxon>Eukaryota</taxon>
        <taxon>Viridiplantae</taxon>
        <taxon>Streptophyta</taxon>
        <taxon>Embryophyta</taxon>
        <taxon>Tracheophyta</taxon>
        <taxon>Spermatophyta</taxon>
        <taxon>Magnoliopsida</taxon>
        <taxon>eudicotyledons</taxon>
        <taxon>Gunneridae</taxon>
        <taxon>Pentapetalae</taxon>
        <taxon>asterids</taxon>
        <taxon>lamiids</taxon>
        <taxon>Solanales</taxon>
        <taxon>Solanaceae</taxon>
        <taxon>Nicotianoideae</taxon>
        <taxon>Nicotianeae</taxon>
        <taxon>Nicotiana</taxon>
    </lineage>
</organism>
<reference evidence="2" key="2">
    <citation type="submission" date="2025-08" db="UniProtKB">
        <authorList>
            <consortium name="RefSeq"/>
        </authorList>
    </citation>
    <scope>IDENTIFICATION</scope>
    <source>
        <tissue evidence="2">Leaf</tissue>
    </source>
</reference>
<evidence type="ECO:0000313" key="1">
    <source>
        <dbReference type="Proteomes" id="UP000790787"/>
    </source>
</evidence>
<gene>
    <name evidence="2" type="primary">LOC142167919</name>
</gene>
<proteinExistence type="predicted"/>
<protein>
    <submittedName>
        <fullName evidence="2">Uncharacterized protein LOC142167919</fullName>
    </submittedName>
</protein>
<dbReference type="RefSeq" id="XP_075084541.1">
    <property type="nucleotide sequence ID" value="XM_075228440.1"/>
</dbReference>
<accession>A0AC58SHT7</accession>